<proteinExistence type="predicted"/>
<organism evidence="1 2">
    <name type="scientific">Penicillium cf. viridicatum</name>
    <dbReference type="NCBI Taxonomy" id="2972119"/>
    <lineage>
        <taxon>Eukaryota</taxon>
        <taxon>Fungi</taxon>
        <taxon>Dikarya</taxon>
        <taxon>Ascomycota</taxon>
        <taxon>Pezizomycotina</taxon>
        <taxon>Eurotiomycetes</taxon>
        <taxon>Eurotiomycetidae</taxon>
        <taxon>Eurotiales</taxon>
        <taxon>Aspergillaceae</taxon>
        <taxon>Penicillium</taxon>
    </lineage>
</organism>
<accession>A0A9W9IP73</accession>
<dbReference type="AlphaFoldDB" id="A0A9W9IP73"/>
<dbReference type="Proteomes" id="UP001150942">
    <property type="component" value="Unassembled WGS sequence"/>
</dbReference>
<sequence>MANTRLRNEVKTGAAKLQLLGSCLDPVFYHCGTAYATTLAFISKVARSGDLIVVHSKAQGFTSVPIEPKKTKARYWKE</sequence>
<keyword evidence="2" id="KW-1185">Reference proteome</keyword>
<dbReference type="OrthoDB" id="10378956at2759"/>
<evidence type="ECO:0000313" key="1">
    <source>
        <dbReference type="EMBL" id="KAJ5181474.1"/>
    </source>
</evidence>
<evidence type="ECO:0000313" key="2">
    <source>
        <dbReference type="Proteomes" id="UP001150942"/>
    </source>
</evidence>
<reference evidence="1" key="2">
    <citation type="journal article" date="2023" name="IMA Fungus">
        <title>Comparative genomic study of the Penicillium genus elucidates a diverse pangenome and 15 lateral gene transfer events.</title>
        <authorList>
            <person name="Petersen C."/>
            <person name="Sorensen T."/>
            <person name="Nielsen M.R."/>
            <person name="Sondergaard T.E."/>
            <person name="Sorensen J.L."/>
            <person name="Fitzpatrick D.A."/>
            <person name="Frisvad J.C."/>
            <person name="Nielsen K.L."/>
        </authorList>
    </citation>
    <scope>NUCLEOTIDE SEQUENCE</scope>
    <source>
        <strain evidence="1">IBT 20477</strain>
    </source>
</reference>
<dbReference type="EMBL" id="JAPQKQ010000009">
    <property type="protein sequence ID" value="KAJ5181474.1"/>
    <property type="molecule type" value="Genomic_DNA"/>
</dbReference>
<reference evidence="1" key="1">
    <citation type="submission" date="2022-11" db="EMBL/GenBank/DDBJ databases">
        <authorList>
            <person name="Petersen C."/>
        </authorList>
    </citation>
    <scope>NUCLEOTIDE SEQUENCE</scope>
    <source>
        <strain evidence="1">IBT 20477</strain>
    </source>
</reference>
<comment type="caution">
    <text evidence="1">The sequence shown here is derived from an EMBL/GenBank/DDBJ whole genome shotgun (WGS) entry which is preliminary data.</text>
</comment>
<name>A0A9W9IP73_9EURO</name>
<gene>
    <name evidence="1" type="ORF">N7449_011621</name>
</gene>
<protein>
    <submittedName>
        <fullName evidence="1">Uncharacterized protein</fullName>
    </submittedName>
</protein>